<dbReference type="InterPro" id="IPR046347">
    <property type="entry name" value="bZIP_sf"/>
</dbReference>
<evidence type="ECO:0000256" key="1">
    <source>
        <dbReference type="SAM" id="MobiDB-lite"/>
    </source>
</evidence>
<feature type="compositionally biased region" description="Low complexity" evidence="1">
    <location>
        <begin position="162"/>
        <end position="179"/>
    </location>
</feature>
<protein>
    <recommendedName>
        <fullName evidence="2">BZIP domain-containing protein</fullName>
    </recommendedName>
</protein>
<gene>
    <name evidence="3" type="ORF">CHYS00102_LOCUS2625</name>
</gene>
<feature type="domain" description="BZIP" evidence="2">
    <location>
        <begin position="219"/>
        <end position="233"/>
    </location>
</feature>
<feature type="region of interest" description="Disordered" evidence="1">
    <location>
        <begin position="51"/>
        <end position="96"/>
    </location>
</feature>
<dbReference type="GO" id="GO:0003700">
    <property type="term" value="F:DNA-binding transcription factor activity"/>
    <property type="evidence" value="ECO:0007669"/>
    <property type="project" value="InterPro"/>
</dbReference>
<dbReference type="AlphaFoldDB" id="A0A7S1B567"/>
<dbReference type="InterPro" id="IPR004827">
    <property type="entry name" value="bZIP"/>
</dbReference>
<dbReference type="SUPFAM" id="SSF57959">
    <property type="entry name" value="Leucine zipper domain"/>
    <property type="match status" value="1"/>
</dbReference>
<dbReference type="EMBL" id="HBFR01003766">
    <property type="protein sequence ID" value="CAD8875450.1"/>
    <property type="molecule type" value="Transcribed_RNA"/>
</dbReference>
<dbReference type="PROSITE" id="PS00036">
    <property type="entry name" value="BZIP_BASIC"/>
    <property type="match status" value="1"/>
</dbReference>
<feature type="compositionally biased region" description="Polar residues" evidence="1">
    <location>
        <begin position="180"/>
        <end position="189"/>
    </location>
</feature>
<accession>A0A7S1B567</accession>
<feature type="region of interest" description="Disordered" evidence="1">
    <location>
        <begin position="344"/>
        <end position="369"/>
    </location>
</feature>
<feature type="region of interest" description="Disordered" evidence="1">
    <location>
        <begin position="114"/>
        <end position="134"/>
    </location>
</feature>
<feature type="region of interest" description="Disordered" evidence="1">
    <location>
        <begin position="158"/>
        <end position="234"/>
    </location>
</feature>
<name>A0A7S1B567_9STRA</name>
<reference evidence="3" key="1">
    <citation type="submission" date="2021-01" db="EMBL/GenBank/DDBJ databases">
        <authorList>
            <person name="Corre E."/>
            <person name="Pelletier E."/>
            <person name="Niang G."/>
            <person name="Scheremetjew M."/>
            <person name="Finn R."/>
            <person name="Kale V."/>
            <person name="Holt S."/>
            <person name="Cochrane G."/>
            <person name="Meng A."/>
            <person name="Brown T."/>
            <person name="Cohen L."/>
        </authorList>
    </citation>
    <scope>NUCLEOTIDE SEQUENCE</scope>
    <source>
        <strain evidence="3">308</strain>
    </source>
</reference>
<feature type="compositionally biased region" description="Basic and acidic residues" evidence="1">
    <location>
        <begin position="200"/>
        <end position="216"/>
    </location>
</feature>
<feature type="compositionally biased region" description="Basic and acidic residues" evidence="1">
    <location>
        <begin position="87"/>
        <end position="96"/>
    </location>
</feature>
<proteinExistence type="predicted"/>
<organism evidence="3">
    <name type="scientific">Corethron hystrix</name>
    <dbReference type="NCBI Taxonomy" id="216773"/>
    <lineage>
        <taxon>Eukaryota</taxon>
        <taxon>Sar</taxon>
        <taxon>Stramenopiles</taxon>
        <taxon>Ochrophyta</taxon>
        <taxon>Bacillariophyta</taxon>
        <taxon>Coscinodiscophyceae</taxon>
        <taxon>Corethrophycidae</taxon>
        <taxon>Corethrales</taxon>
        <taxon>Corethraceae</taxon>
        <taxon>Corethron</taxon>
    </lineage>
</organism>
<evidence type="ECO:0000259" key="2">
    <source>
        <dbReference type="PROSITE" id="PS00036"/>
    </source>
</evidence>
<feature type="compositionally biased region" description="Low complexity" evidence="1">
    <location>
        <begin position="114"/>
        <end position="128"/>
    </location>
</feature>
<dbReference type="CDD" id="cd14686">
    <property type="entry name" value="bZIP"/>
    <property type="match status" value="1"/>
</dbReference>
<sequence length="422" mass="44783">MQNKRTTTMAPSPNPIIMSVASAVTGATNPTGEARKRRLEIIRQGKEVLNITSTEQMDGAASPPRKKRTRNLPSSDVISVPASLLPRPDDVPSERAGETNINANVTISGIETSAVQPTAPSPPVSTTTNAQVSSNGKPLACLSGTSIPLIMIKARVTKRPAKSASTRKTTATKTTTTESGSGNQRTTNGKSRRGVVQIRYDPDVPMSKEEAAEWRREQRRVRNRESAAASRQKTRDRIAELEAVVSDIKSKYESALARLRIYEPGFVEGEGITLDEPRGSLEHLSETLSVGVDPTVSTALTPLYPSSPSLASSISSDKQGDNALPGFDAASSLSLGQTVVSCVSPPPSSSAELPDLLPSSPPATVSVPSSPIGPLREFADSRLGHIQGDGVVSDVDSVDEEVMGTALIEKISRPAWSELQFI</sequence>
<evidence type="ECO:0000313" key="3">
    <source>
        <dbReference type="EMBL" id="CAD8875450.1"/>
    </source>
</evidence>
<dbReference type="Gene3D" id="1.20.5.170">
    <property type="match status" value="1"/>
</dbReference>
<dbReference type="SMART" id="SM00338">
    <property type="entry name" value="BRLZ"/>
    <property type="match status" value="1"/>
</dbReference>
<dbReference type="Pfam" id="PF00170">
    <property type="entry name" value="bZIP_1"/>
    <property type="match status" value="1"/>
</dbReference>